<protein>
    <submittedName>
        <fullName evidence="3">Uncharacterized protein LOC101848517</fullName>
    </submittedName>
</protein>
<gene>
    <name evidence="3" type="primary">LOC101848517</name>
</gene>
<proteinExistence type="predicted"/>
<sequence>MGNSSGKVQDLSVLKAEITQLTQGESCEMEFCEGEDAEAELHKHFVRCRKNPGHKKFIPVSQFGTQHLPASDDADGAVAMIKKLAVDTVKLIVRYTSKSRPDKFGLPTLKGKRTPRFGSGVYLPPSDSMENQPCPLKDCPFSKDDHLVTATFSVVTAAHVVYDDDEAVVTSVEFFYDDDKDRSGVVTAVGVQIRFVDEGADLSSLRCISHDLDLFHKLESHKTLTKDVKWSMSDPMAVLISHPHGCSKQISVGDVVERKELTPPQRPSFLRPSFKDGEEAKAMKNASADAKKCLAVLLEKVFGLDKANTEGSGEDQLTIALHGSFLGELRAEGCIVSVSESERDFWQKVLVQTGGTDSSSSDADLGYDRSWLTGVMNEVFSPPVSNFLAAPQKAFSIEALEKDPVAVLELLLGPSQEQETYAPSSYGNVKNLTKFRHMSYSIPSCPGSSGGPVFCWRRDGDELRVSSAPHSRAGNNKNVSGLSVQTDWVPSTSTSS</sequence>
<reference evidence="3" key="1">
    <citation type="submission" date="2025-08" db="UniProtKB">
        <authorList>
            <consortium name="RefSeq"/>
        </authorList>
    </citation>
    <scope>IDENTIFICATION</scope>
</reference>
<accession>A0ABM0JN95</accession>
<dbReference type="SUPFAM" id="SSF50494">
    <property type="entry name" value="Trypsin-like serine proteases"/>
    <property type="match status" value="1"/>
</dbReference>
<dbReference type="InterPro" id="IPR009003">
    <property type="entry name" value="Peptidase_S1_PA"/>
</dbReference>
<dbReference type="Proteomes" id="UP000694888">
    <property type="component" value="Unplaced"/>
</dbReference>
<dbReference type="RefSeq" id="XP_005097678.1">
    <property type="nucleotide sequence ID" value="XM_005097621.3"/>
</dbReference>
<name>A0ABM0JN95_APLCA</name>
<dbReference type="GeneID" id="101848517"/>
<evidence type="ECO:0000313" key="3">
    <source>
        <dbReference type="RefSeq" id="XP_005097678.1"/>
    </source>
</evidence>
<evidence type="ECO:0000256" key="1">
    <source>
        <dbReference type="SAM" id="MobiDB-lite"/>
    </source>
</evidence>
<organism evidence="2 3">
    <name type="scientific">Aplysia californica</name>
    <name type="common">California sea hare</name>
    <dbReference type="NCBI Taxonomy" id="6500"/>
    <lineage>
        <taxon>Eukaryota</taxon>
        <taxon>Metazoa</taxon>
        <taxon>Spiralia</taxon>
        <taxon>Lophotrochozoa</taxon>
        <taxon>Mollusca</taxon>
        <taxon>Gastropoda</taxon>
        <taxon>Heterobranchia</taxon>
        <taxon>Euthyneura</taxon>
        <taxon>Tectipleura</taxon>
        <taxon>Aplysiida</taxon>
        <taxon>Aplysioidea</taxon>
        <taxon>Aplysiidae</taxon>
        <taxon>Aplysia</taxon>
    </lineage>
</organism>
<keyword evidence="2" id="KW-1185">Reference proteome</keyword>
<feature type="region of interest" description="Disordered" evidence="1">
    <location>
        <begin position="466"/>
        <end position="496"/>
    </location>
</feature>
<feature type="compositionally biased region" description="Polar residues" evidence="1">
    <location>
        <begin position="473"/>
        <end position="496"/>
    </location>
</feature>
<evidence type="ECO:0000313" key="2">
    <source>
        <dbReference type="Proteomes" id="UP000694888"/>
    </source>
</evidence>